<dbReference type="AlphaFoldDB" id="A0A2M8ENI7"/>
<reference evidence="3" key="1">
    <citation type="submission" date="2017-09" db="EMBL/GenBank/DDBJ databases">
        <title>Depth-based differentiation of microbial function through sediment-hosted aquifers and enrichment of novel symbionts in the deep terrestrial subsurface.</title>
        <authorList>
            <person name="Probst A.J."/>
            <person name="Ladd B."/>
            <person name="Jarett J.K."/>
            <person name="Geller-Mcgrath D.E."/>
            <person name="Sieber C.M.K."/>
            <person name="Emerson J.B."/>
            <person name="Anantharaman K."/>
            <person name="Thomas B.C."/>
            <person name="Malmstrom R."/>
            <person name="Stieglmeier M."/>
            <person name="Klingl A."/>
            <person name="Woyke T."/>
            <person name="Ryan C.M."/>
            <person name="Banfield J.F."/>
        </authorList>
    </citation>
    <scope>NUCLEOTIDE SEQUENCE [LARGE SCALE GENOMIC DNA]</scope>
</reference>
<organism evidence="2 3">
    <name type="scientific">Candidatus Uhrbacteria bacterium CG_4_9_14_0_2_um_filter_41_50</name>
    <dbReference type="NCBI Taxonomy" id="1975031"/>
    <lineage>
        <taxon>Bacteria</taxon>
        <taxon>Candidatus Uhriibacteriota</taxon>
    </lineage>
</organism>
<comment type="caution">
    <text evidence="2">The sequence shown here is derived from an EMBL/GenBank/DDBJ whole genome shotgun (WGS) entry which is preliminary data.</text>
</comment>
<dbReference type="InterPro" id="IPR015032">
    <property type="entry name" value="ThsB__TIR-like_domain"/>
</dbReference>
<gene>
    <name evidence="2" type="ORF">CO057_04025</name>
</gene>
<dbReference type="Proteomes" id="UP000230251">
    <property type="component" value="Unassembled WGS sequence"/>
</dbReference>
<dbReference type="Gene3D" id="3.40.50.9200">
    <property type="entry name" value="Hypothetical protein MTH538"/>
    <property type="match status" value="1"/>
</dbReference>
<name>A0A2M8ENI7_9BACT</name>
<protein>
    <submittedName>
        <fullName evidence="2">TIR-like domain-containing protein</fullName>
    </submittedName>
</protein>
<sequence>MARKTFFSFHYSFDCWRASQIKNSWVTQDRKSAGFFNSVEWEEVKKKQDSEIEKWIDNQLVGTSVTVVLIGSSTAGRKWINYEITSSHKKGNGLLGIYVHNQKNSKGLTSNKGKNPFEDWSITRNGQKILLSSIYPTYDWVNNAGYKNMGNWIEEAAKKAGK</sequence>
<feature type="domain" description="Thoeris protein ThsB TIR-like" evidence="1">
    <location>
        <begin position="6"/>
        <end position="103"/>
    </location>
</feature>
<accession>A0A2M8ENI7</accession>
<evidence type="ECO:0000259" key="1">
    <source>
        <dbReference type="Pfam" id="PF08937"/>
    </source>
</evidence>
<dbReference type="SUPFAM" id="SSF52206">
    <property type="entry name" value="Hypothetical protein MTH538"/>
    <property type="match status" value="1"/>
</dbReference>
<dbReference type="InterPro" id="IPR036490">
    <property type="entry name" value="ThsB_TIR-like_sf"/>
</dbReference>
<proteinExistence type="predicted"/>
<evidence type="ECO:0000313" key="2">
    <source>
        <dbReference type="EMBL" id="PJC24217.1"/>
    </source>
</evidence>
<evidence type="ECO:0000313" key="3">
    <source>
        <dbReference type="Proteomes" id="UP000230251"/>
    </source>
</evidence>
<dbReference type="EMBL" id="PFSI01000058">
    <property type="protein sequence ID" value="PJC24217.1"/>
    <property type="molecule type" value="Genomic_DNA"/>
</dbReference>
<dbReference type="Pfam" id="PF08937">
    <property type="entry name" value="ThsB_TIR"/>
    <property type="match status" value="1"/>
</dbReference>